<dbReference type="GO" id="GO:0005886">
    <property type="term" value="C:plasma membrane"/>
    <property type="evidence" value="ECO:0007669"/>
    <property type="project" value="UniProtKB-SubCell"/>
</dbReference>
<feature type="transmembrane region" description="Helical" evidence="6">
    <location>
        <begin position="30"/>
        <end position="57"/>
    </location>
</feature>
<dbReference type="EMBL" id="AZGO01000012">
    <property type="protein sequence ID" value="KRM37744.1"/>
    <property type="molecule type" value="Genomic_DNA"/>
</dbReference>
<dbReference type="PANTHER" id="PTHR33885:SF3">
    <property type="entry name" value="PHAGE SHOCK PROTEIN C"/>
    <property type="match status" value="1"/>
</dbReference>
<evidence type="ECO:0000313" key="8">
    <source>
        <dbReference type="EMBL" id="KRM37744.1"/>
    </source>
</evidence>
<keyword evidence="3 6" id="KW-0812">Transmembrane</keyword>
<gene>
    <name evidence="8" type="ORF">FD34_GL001021</name>
</gene>
<dbReference type="RefSeq" id="WP_057805965.1">
    <property type="nucleotide sequence ID" value="NZ_AZGO01000012.1"/>
</dbReference>
<dbReference type="InterPro" id="IPR052027">
    <property type="entry name" value="PspC"/>
</dbReference>
<evidence type="ECO:0000313" key="9">
    <source>
        <dbReference type="Proteomes" id="UP000051085"/>
    </source>
</evidence>
<dbReference type="GeneID" id="87979405"/>
<evidence type="ECO:0000256" key="1">
    <source>
        <dbReference type="ARBA" id="ARBA00004162"/>
    </source>
</evidence>
<dbReference type="InterPro" id="IPR007168">
    <property type="entry name" value="Phageshock_PspC_N"/>
</dbReference>
<keyword evidence="2" id="KW-1003">Cell membrane</keyword>
<dbReference type="AlphaFoldDB" id="A0A922PW32"/>
<feature type="domain" description="Phage shock protein PspC N-terminal" evidence="7">
    <location>
        <begin position="3"/>
        <end position="60"/>
    </location>
</feature>
<dbReference type="PANTHER" id="PTHR33885">
    <property type="entry name" value="PHAGE SHOCK PROTEIN C"/>
    <property type="match status" value="1"/>
</dbReference>
<keyword evidence="4 6" id="KW-1133">Transmembrane helix</keyword>
<comment type="caution">
    <text evidence="8">The sequence shown here is derived from an EMBL/GenBank/DDBJ whole genome shotgun (WGS) entry which is preliminary data.</text>
</comment>
<evidence type="ECO:0000256" key="6">
    <source>
        <dbReference type="SAM" id="Phobius"/>
    </source>
</evidence>
<organism evidence="8 9">
    <name type="scientific">Limosilactobacillus pontis DSM 8475</name>
    <dbReference type="NCBI Taxonomy" id="1423794"/>
    <lineage>
        <taxon>Bacteria</taxon>
        <taxon>Bacillati</taxon>
        <taxon>Bacillota</taxon>
        <taxon>Bacilli</taxon>
        <taxon>Lactobacillales</taxon>
        <taxon>Lactobacillaceae</taxon>
        <taxon>Limosilactobacillus</taxon>
    </lineage>
</organism>
<reference evidence="8 9" key="1">
    <citation type="journal article" date="2015" name="Genome Announc.">
        <title>Expanding the biotechnology potential of lactobacilli through comparative genomics of 213 strains and associated genera.</title>
        <authorList>
            <person name="Sun Z."/>
            <person name="Harris H.M."/>
            <person name="McCann A."/>
            <person name="Guo C."/>
            <person name="Argimon S."/>
            <person name="Zhang W."/>
            <person name="Yang X."/>
            <person name="Jeffery I.B."/>
            <person name="Cooney J.C."/>
            <person name="Kagawa T.F."/>
            <person name="Liu W."/>
            <person name="Song Y."/>
            <person name="Salvetti E."/>
            <person name="Wrobel A."/>
            <person name="Rasinkangas P."/>
            <person name="Parkhill J."/>
            <person name="Rea M.C."/>
            <person name="O'Sullivan O."/>
            <person name="Ritari J."/>
            <person name="Douillard F.P."/>
            <person name="Paul Ross R."/>
            <person name="Yang R."/>
            <person name="Briner A.E."/>
            <person name="Felis G.E."/>
            <person name="de Vos W.M."/>
            <person name="Barrangou R."/>
            <person name="Klaenhammer T.R."/>
            <person name="Caufield P.W."/>
            <person name="Cui Y."/>
            <person name="Zhang H."/>
            <person name="O'Toole P.W."/>
        </authorList>
    </citation>
    <scope>NUCLEOTIDE SEQUENCE [LARGE SCALE GENOMIC DNA]</scope>
    <source>
        <strain evidence="8 9">DSM 8475</strain>
    </source>
</reference>
<keyword evidence="5 6" id="KW-0472">Membrane</keyword>
<sequence>MEKKLTKSKNKVFLGVCGGLANYFHVDPTIVRLIALVLLVMTGFFPLGLIYLVAGLIMPDAKSKGGKHVVEGEFKEHK</sequence>
<proteinExistence type="predicted"/>
<evidence type="ECO:0000256" key="2">
    <source>
        <dbReference type="ARBA" id="ARBA00022475"/>
    </source>
</evidence>
<evidence type="ECO:0000259" key="7">
    <source>
        <dbReference type="Pfam" id="PF04024"/>
    </source>
</evidence>
<name>A0A922PW32_9LACO</name>
<evidence type="ECO:0000256" key="5">
    <source>
        <dbReference type="ARBA" id="ARBA00023136"/>
    </source>
</evidence>
<accession>A0A922PW32</accession>
<dbReference type="Pfam" id="PF04024">
    <property type="entry name" value="PspC"/>
    <property type="match status" value="1"/>
</dbReference>
<evidence type="ECO:0000256" key="4">
    <source>
        <dbReference type="ARBA" id="ARBA00022989"/>
    </source>
</evidence>
<protein>
    <recommendedName>
        <fullName evidence="7">Phage shock protein PspC N-terminal domain-containing protein</fullName>
    </recommendedName>
</protein>
<evidence type="ECO:0000256" key="3">
    <source>
        <dbReference type="ARBA" id="ARBA00022692"/>
    </source>
</evidence>
<comment type="subcellular location">
    <subcellularLocation>
        <location evidence="1">Cell membrane</location>
        <topology evidence="1">Single-pass membrane protein</topology>
    </subcellularLocation>
</comment>
<dbReference type="Proteomes" id="UP000051085">
    <property type="component" value="Unassembled WGS sequence"/>
</dbReference>